<evidence type="ECO:0000313" key="3">
    <source>
        <dbReference type="Proteomes" id="UP001415857"/>
    </source>
</evidence>
<accession>A0AAP0RYW5</accession>
<sequence length="186" mass="20013">MVEDDHLVRGFTKTSLPIIGSSVTSTNATIPSAAPVLRRCSSDPYNSPGITNDVGAPSNQIPDSVLGSDCFLNPQSPDNTAAKINLNTTTPSPLRRYSSALPPLPPPFRRSVSDLTSSAYQTPLSTPGDSIKEESPNSKDASDETETEEEVSVERVKEGLSIHFLCPCGKGYQVFLSGRDCYYKLM</sequence>
<dbReference type="AlphaFoldDB" id="A0AAP0RYW5"/>
<keyword evidence="3" id="KW-1185">Reference proteome</keyword>
<organism evidence="2 3">
    <name type="scientific">Liquidambar formosana</name>
    <name type="common">Formosan gum</name>
    <dbReference type="NCBI Taxonomy" id="63359"/>
    <lineage>
        <taxon>Eukaryota</taxon>
        <taxon>Viridiplantae</taxon>
        <taxon>Streptophyta</taxon>
        <taxon>Embryophyta</taxon>
        <taxon>Tracheophyta</taxon>
        <taxon>Spermatophyta</taxon>
        <taxon>Magnoliopsida</taxon>
        <taxon>eudicotyledons</taxon>
        <taxon>Gunneridae</taxon>
        <taxon>Pentapetalae</taxon>
        <taxon>Saxifragales</taxon>
        <taxon>Altingiaceae</taxon>
        <taxon>Liquidambar</taxon>
    </lineage>
</organism>
<name>A0AAP0RYW5_LIQFO</name>
<proteinExistence type="predicted"/>
<feature type="region of interest" description="Disordered" evidence="1">
    <location>
        <begin position="76"/>
        <end position="154"/>
    </location>
</feature>
<evidence type="ECO:0000313" key="2">
    <source>
        <dbReference type="EMBL" id="KAK9287643.1"/>
    </source>
</evidence>
<reference evidence="2 3" key="1">
    <citation type="journal article" date="2024" name="Plant J.">
        <title>Genome sequences and population genomics reveal climatic adaptation and genomic divergence between two closely related sweetgum species.</title>
        <authorList>
            <person name="Xu W.Q."/>
            <person name="Ren C.Q."/>
            <person name="Zhang X.Y."/>
            <person name="Comes H.P."/>
            <person name="Liu X.H."/>
            <person name="Li Y.G."/>
            <person name="Kettle C.J."/>
            <person name="Jalonen R."/>
            <person name="Gaisberger H."/>
            <person name="Ma Y.Z."/>
            <person name="Qiu Y.X."/>
        </authorList>
    </citation>
    <scope>NUCLEOTIDE SEQUENCE [LARGE SCALE GENOMIC DNA]</scope>
    <source>
        <strain evidence="2">Hangzhou</strain>
    </source>
</reference>
<dbReference type="EMBL" id="JBBPBK010000003">
    <property type="protein sequence ID" value="KAK9287643.1"/>
    <property type="molecule type" value="Genomic_DNA"/>
</dbReference>
<feature type="compositionally biased region" description="Basic and acidic residues" evidence="1">
    <location>
        <begin position="130"/>
        <end position="142"/>
    </location>
</feature>
<evidence type="ECO:0000256" key="1">
    <source>
        <dbReference type="SAM" id="MobiDB-lite"/>
    </source>
</evidence>
<gene>
    <name evidence="2" type="ORF">L1049_016080</name>
</gene>
<comment type="caution">
    <text evidence="2">The sequence shown here is derived from an EMBL/GenBank/DDBJ whole genome shotgun (WGS) entry which is preliminary data.</text>
</comment>
<feature type="compositionally biased region" description="Polar residues" evidence="1">
    <location>
        <begin position="113"/>
        <end position="128"/>
    </location>
</feature>
<protein>
    <submittedName>
        <fullName evidence="2">Uncharacterized protein</fullName>
    </submittedName>
</protein>
<dbReference type="Proteomes" id="UP001415857">
    <property type="component" value="Unassembled WGS sequence"/>
</dbReference>